<keyword evidence="4 5" id="KW-0720">Serine protease</keyword>
<name>A0ABQ4E0B3_9ACTN</name>
<evidence type="ECO:0000256" key="5">
    <source>
        <dbReference type="PROSITE-ProRule" id="PRU01240"/>
    </source>
</evidence>
<sequence length="391" mass="42159">MPPSEHRVASYHDRRQRRLGGLAQLRSVPAADRSRVWYVNDELLVVDDERRHVERYLTEHRAEVTALGDEEVVPGLRRYRTRGLDVPGSVRQVRGGLPSGAAVVAPNHVFLSTPFNHGGPFGPPVPVASAPIETRRIRDAAVPMAIVDTGLWTDTVLPDAYYRGRTVDVETETDVDNDGLLDGDVGHANFIAGVVVRQTRAVRLDVLKVLDTFGICTEADLVQALGRLDPDIRVVNLSLGGFTEQDLPPVGLGGALETALAVPDRVVVAAAGNDGNRVNRFWPAAFAGAELPWSNRIAAVAAHDGERLCTWSNAGPWVSVAARGQDVASTFINHPEFFPTGWAQWSGTSFATPRVAAEVVRQIAAGMSAPAALRHVVESAAGTFDGYRGLR</sequence>
<dbReference type="EMBL" id="BONW01000013">
    <property type="protein sequence ID" value="GIG88110.1"/>
    <property type="molecule type" value="Genomic_DNA"/>
</dbReference>
<keyword evidence="8" id="KW-1185">Reference proteome</keyword>
<dbReference type="InterPro" id="IPR050131">
    <property type="entry name" value="Peptidase_S8_subtilisin-like"/>
</dbReference>
<dbReference type="CDD" id="cd00306">
    <property type="entry name" value="Peptidases_S8_S53"/>
    <property type="match status" value="1"/>
</dbReference>
<feature type="active site" description="Charge relay system" evidence="5">
    <location>
        <position position="349"/>
    </location>
</feature>
<dbReference type="RefSeq" id="WP_203866621.1">
    <property type="nucleotide sequence ID" value="NZ_BONW01000013.1"/>
</dbReference>
<dbReference type="PROSITE" id="PS51892">
    <property type="entry name" value="SUBTILASE"/>
    <property type="match status" value="1"/>
</dbReference>
<evidence type="ECO:0000259" key="6">
    <source>
        <dbReference type="Pfam" id="PF00082"/>
    </source>
</evidence>
<gene>
    <name evidence="7" type="ORF">Pen02_30460</name>
</gene>
<proteinExistence type="inferred from homology"/>
<dbReference type="InterPro" id="IPR000209">
    <property type="entry name" value="Peptidase_S8/S53_dom"/>
</dbReference>
<accession>A0ABQ4E0B3</accession>
<evidence type="ECO:0000313" key="8">
    <source>
        <dbReference type="Proteomes" id="UP000646749"/>
    </source>
</evidence>
<dbReference type="InterPro" id="IPR023828">
    <property type="entry name" value="Peptidase_S8_Ser-AS"/>
</dbReference>
<feature type="active site" description="Charge relay system" evidence="5">
    <location>
        <position position="148"/>
    </location>
</feature>
<keyword evidence="2 5" id="KW-0645">Protease</keyword>
<keyword evidence="3 5" id="KW-0378">Hydrolase</keyword>
<organism evidence="7 8">
    <name type="scientific">Plantactinospora endophytica</name>
    <dbReference type="NCBI Taxonomy" id="673535"/>
    <lineage>
        <taxon>Bacteria</taxon>
        <taxon>Bacillati</taxon>
        <taxon>Actinomycetota</taxon>
        <taxon>Actinomycetes</taxon>
        <taxon>Micromonosporales</taxon>
        <taxon>Micromonosporaceae</taxon>
        <taxon>Plantactinospora</taxon>
    </lineage>
</organism>
<evidence type="ECO:0000256" key="2">
    <source>
        <dbReference type="ARBA" id="ARBA00022670"/>
    </source>
</evidence>
<dbReference type="Proteomes" id="UP000646749">
    <property type="component" value="Unassembled WGS sequence"/>
</dbReference>
<protein>
    <recommendedName>
        <fullName evidence="6">Peptidase S8/S53 domain-containing protein</fullName>
    </recommendedName>
</protein>
<evidence type="ECO:0000313" key="7">
    <source>
        <dbReference type="EMBL" id="GIG88110.1"/>
    </source>
</evidence>
<dbReference type="InterPro" id="IPR036852">
    <property type="entry name" value="Peptidase_S8/S53_dom_sf"/>
</dbReference>
<evidence type="ECO:0000256" key="3">
    <source>
        <dbReference type="ARBA" id="ARBA00022801"/>
    </source>
</evidence>
<evidence type="ECO:0000256" key="1">
    <source>
        <dbReference type="ARBA" id="ARBA00011073"/>
    </source>
</evidence>
<dbReference type="PROSITE" id="PS00138">
    <property type="entry name" value="SUBTILASE_SER"/>
    <property type="match status" value="1"/>
</dbReference>
<dbReference type="Pfam" id="PF00082">
    <property type="entry name" value="Peptidase_S8"/>
    <property type="match status" value="1"/>
</dbReference>
<evidence type="ECO:0000256" key="4">
    <source>
        <dbReference type="ARBA" id="ARBA00022825"/>
    </source>
</evidence>
<feature type="active site" description="Charge relay system" evidence="5">
    <location>
        <position position="187"/>
    </location>
</feature>
<reference evidence="7 8" key="1">
    <citation type="submission" date="2021-01" db="EMBL/GenBank/DDBJ databases">
        <title>Whole genome shotgun sequence of Plantactinospora endophytica NBRC 110450.</title>
        <authorList>
            <person name="Komaki H."/>
            <person name="Tamura T."/>
        </authorList>
    </citation>
    <scope>NUCLEOTIDE SEQUENCE [LARGE SCALE GENOMIC DNA]</scope>
    <source>
        <strain evidence="7 8">NBRC 110450</strain>
    </source>
</reference>
<dbReference type="PANTHER" id="PTHR43806">
    <property type="entry name" value="PEPTIDASE S8"/>
    <property type="match status" value="1"/>
</dbReference>
<comment type="similarity">
    <text evidence="1 5">Belongs to the peptidase S8 family.</text>
</comment>
<comment type="caution">
    <text evidence="7">The sequence shown here is derived from an EMBL/GenBank/DDBJ whole genome shotgun (WGS) entry which is preliminary data.</text>
</comment>
<dbReference type="SUPFAM" id="SSF52743">
    <property type="entry name" value="Subtilisin-like"/>
    <property type="match status" value="1"/>
</dbReference>
<dbReference type="PANTHER" id="PTHR43806:SF11">
    <property type="entry name" value="CEREVISIN-RELATED"/>
    <property type="match status" value="1"/>
</dbReference>
<dbReference type="Gene3D" id="3.40.50.200">
    <property type="entry name" value="Peptidase S8/S53 domain"/>
    <property type="match status" value="1"/>
</dbReference>
<feature type="domain" description="Peptidase S8/S53" evidence="6">
    <location>
        <begin position="144"/>
        <end position="381"/>
    </location>
</feature>